<keyword evidence="4" id="KW-1185">Reference proteome</keyword>
<reference evidence="3 4" key="1">
    <citation type="submission" date="2022-04" db="EMBL/GenBank/DDBJ databases">
        <title>Halobacillus sp. isolated from saltern.</title>
        <authorList>
            <person name="Won M."/>
            <person name="Lee C.-M."/>
            <person name="Woen H.-Y."/>
            <person name="Kwon S.-W."/>
        </authorList>
    </citation>
    <scope>NUCLEOTIDE SEQUENCE [LARGE SCALE GENOMIC DNA]</scope>
    <source>
        <strain evidence="3 4">SSBR10-3</strain>
    </source>
</reference>
<protein>
    <submittedName>
        <fullName evidence="3">SRPBCC family protein</fullName>
    </submittedName>
</protein>
<dbReference type="Gene3D" id="3.30.530.20">
    <property type="match status" value="1"/>
</dbReference>
<dbReference type="SUPFAM" id="SSF55961">
    <property type="entry name" value="Bet v1-like"/>
    <property type="match status" value="1"/>
</dbReference>
<dbReference type="EMBL" id="CP095073">
    <property type="protein sequence ID" value="UOQ44954.1"/>
    <property type="molecule type" value="Genomic_DNA"/>
</dbReference>
<name>A0ABY4EMR8_9BACI</name>
<organism evidence="3 4">
    <name type="scientific">Halobacillus salinarum</name>
    <dbReference type="NCBI Taxonomy" id="2932257"/>
    <lineage>
        <taxon>Bacteria</taxon>
        <taxon>Bacillati</taxon>
        <taxon>Bacillota</taxon>
        <taxon>Bacilli</taxon>
        <taxon>Bacillales</taxon>
        <taxon>Bacillaceae</taxon>
        <taxon>Halobacillus</taxon>
    </lineage>
</organism>
<evidence type="ECO:0000313" key="3">
    <source>
        <dbReference type="EMBL" id="UOQ44954.1"/>
    </source>
</evidence>
<dbReference type="InterPro" id="IPR013538">
    <property type="entry name" value="ASHA1/2-like_C"/>
</dbReference>
<sequence>MNDFVYVTYIRSSRLKVWEALTSGSFTRKYFFGRDVVSEWTEGARVVYLRENGELDVEGEVLQANPFERLSFTWRHAGDTRSEPTIVTFILEEMNETVKLTLHHERLMDGDLNEENDTFRGLNNGWPAILSNLKSYLETGETLTPMDIK</sequence>
<dbReference type="CDD" id="cd08893">
    <property type="entry name" value="SRPBCC_CalC_Aha1-like_GntR-HTH"/>
    <property type="match status" value="1"/>
</dbReference>
<comment type="similarity">
    <text evidence="1">Belongs to the AHA1 family.</text>
</comment>
<accession>A0ABY4EMR8</accession>
<evidence type="ECO:0000313" key="4">
    <source>
        <dbReference type="Proteomes" id="UP000831787"/>
    </source>
</evidence>
<dbReference type="RefSeq" id="WP_244711312.1">
    <property type="nucleotide sequence ID" value="NZ_CP095073.1"/>
</dbReference>
<dbReference type="InterPro" id="IPR023393">
    <property type="entry name" value="START-like_dom_sf"/>
</dbReference>
<feature type="domain" description="Activator of Hsp90 ATPase homologue 1/2-like C-terminal" evidence="2">
    <location>
        <begin position="13"/>
        <end position="138"/>
    </location>
</feature>
<gene>
    <name evidence="3" type="ORF">MUN89_03105</name>
</gene>
<evidence type="ECO:0000256" key="1">
    <source>
        <dbReference type="ARBA" id="ARBA00006817"/>
    </source>
</evidence>
<dbReference type="Pfam" id="PF08327">
    <property type="entry name" value="AHSA1"/>
    <property type="match status" value="1"/>
</dbReference>
<evidence type="ECO:0000259" key="2">
    <source>
        <dbReference type="Pfam" id="PF08327"/>
    </source>
</evidence>
<proteinExistence type="inferred from homology"/>
<dbReference type="Proteomes" id="UP000831787">
    <property type="component" value="Chromosome"/>
</dbReference>